<sequence length="261" mass="27882">MAPPLALASSSPAIPTIQLISATPSAAGLSSLEGSNTSFTSSELNNMFTSIPTLPAKSTLSLKPKASTFSLNPANKGQLVPKKSKLSLLGLGSSSQNGSQKGGQTTEKDRDLSDVLRQVGVTHEGSSKGKGGFKIYVDSTEDLEFGKIVMIRKKKSRARLDGVRWGDEGAERGDGLLKEKNSNMQNGGRTQEGGKEKWWTISWGKKEGKDKTQKTKAKSLLSQVLDENSNTASTTLTTQFNSFSKVLLRSFAPEPSTTTPE</sequence>
<dbReference type="OrthoDB" id="3266415at2759"/>
<protein>
    <submittedName>
        <fullName evidence="2">Uncharacterized protein</fullName>
    </submittedName>
</protein>
<comment type="caution">
    <text evidence="2">The sequence shown here is derived from an EMBL/GenBank/DDBJ whole genome shotgun (WGS) entry which is preliminary data.</text>
</comment>
<gene>
    <name evidence="2" type="ORF">BDN71DRAFT_1501379</name>
</gene>
<feature type="region of interest" description="Disordered" evidence="1">
    <location>
        <begin position="90"/>
        <end position="111"/>
    </location>
</feature>
<reference evidence="2" key="1">
    <citation type="submission" date="2020-11" db="EMBL/GenBank/DDBJ databases">
        <authorList>
            <consortium name="DOE Joint Genome Institute"/>
            <person name="Ahrendt S."/>
            <person name="Riley R."/>
            <person name="Andreopoulos W."/>
            <person name="Labutti K."/>
            <person name="Pangilinan J."/>
            <person name="Ruiz-Duenas F.J."/>
            <person name="Barrasa J.M."/>
            <person name="Sanchez-Garcia M."/>
            <person name="Camarero S."/>
            <person name="Miyauchi S."/>
            <person name="Serrano A."/>
            <person name="Linde D."/>
            <person name="Babiker R."/>
            <person name="Drula E."/>
            <person name="Ayuso-Fernandez I."/>
            <person name="Pacheco R."/>
            <person name="Padilla G."/>
            <person name="Ferreira P."/>
            <person name="Barriuso J."/>
            <person name="Kellner H."/>
            <person name="Castanera R."/>
            <person name="Alfaro M."/>
            <person name="Ramirez L."/>
            <person name="Pisabarro A.G."/>
            <person name="Kuo A."/>
            <person name="Tritt A."/>
            <person name="Lipzen A."/>
            <person name="He G."/>
            <person name="Yan M."/>
            <person name="Ng V."/>
            <person name="Cullen D."/>
            <person name="Martin F."/>
            <person name="Rosso M.-N."/>
            <person name="Henrissat B."/>
            <person name="Hibbett D."/>
            <person name="Martinez A.T."/>
            <person name="Grigoriev I.V."/>
        </authorList>
    </citation>
    <scope>NUCLEOTIDE SEQUENCE</scope>
    <source>
        <strain evidence="2">ATCC 90797</strain>
    </source>
</reference>
<evidence type="ECO:0000313" key="2">
    <source>
        <dbReference type="EMBL" id="KAF9501089.1"/>
    </source>
</evidence>
<evidence type="ECO:0000256" key="1">
    <source>
        <dbReference type="SAM" id="MobiDB-lite"/>
    </source>
</evidence>
<organism evidence="2 3">
    <name type="scientific">Pleurotus eryngii</name>
    <name type="common">Boletus of the steppes</name>
    <dbReference type="NCBI Taxonomy" id="5323"/>
    <lineage>
        <taxon>Eukaryota</taxon>
        <taxon>Fungi</taxon>
        <taxon>Dikarya</taxon>
        <taxon>Basidiomycota</taxon>
        <taxon>Agaricomycotina</taxon>
        <taxon>Agaricomycetes</taxon>
        <taxon>Agaricomycetidae</taxon>
        <taxon>Agaricales</taxon>
        <taxon>Pleurotineae</taxon>
        <taxon>Pleurotaceae</taxon>
        <taxon>Pleurotus</taxon>
    </lineage>
</organism>
<accession>A0A9P6AAV7</accession>
<proteinExistence type="predicted"/>
<keyword evidence="3" id="KW-1185">Reference proteome</keyword>
<dbReference type="EMBL" id="MU154524">
    <property type="protein sequence ID" value="KAF9501089.1"/>
    <property type="molecule type" value="Genomic_DNA"/>
</dbReference>
<feature type="compositionally biased region" description="Low complexity" evidence="1">
    <location>
        <begin position="90"/>
        <end position="104"/>
    </location>
</feature>
<dbReference type="Proteomes" id="UP000807025">
    <property type="component" value="Unassembled WGS sequence"/>
</dbReference>
<name>A0A9P6AAV7_PLEER</name>
<dbReference type="AlphaFoldDB" id="A0A9P6AAV7"/>
<evidence type="ECO:0000313" key="3">
    <source>
        <dbReference type="Proteomes" id="UP000807025"/>
    </source>
</evidence>